<dbReference type="EMBL" id="AMQM01004216">
    <property type="status" value="NOT_ANNOTATED_CDS"/>
    <property type="molecule type" value="Genomic_DNA"/>
</dbReference>
<evidence type="ECO:0000256" key="3">
    <source>
        <dbReference type="ARBA" id="ARBA00022679"/>
    </source>
</evidence>
<dbReference type="OrthoDB" id="47375at2759"/>
<comment type="similarity">
    <text evidence="1">Belongs to the glycosyltransferase 25 family.</text>
</comment>
<feature type="region of interest" description="Disordered" evidence="4">
    <location>
        <begin position="597"/>
        <end position="627"/>
    </location>
</feature>
<evidence type="ECO:0000259" key="6">
    <source>
        <dbReference type="Pfam" id="PF01755"/>
    </source>
</evidence>
<dbReference type="InterPro" id="IPR002654">
    <property type="entry name" value="Glyco_trans_25"/>
</dbReference>
<keyword evidence="3" id="KW-0808">Transferase</keyword>
<keyword evidence="2" id="KW-0328">Glycosyltransferase</keyword>
<evidence type="ECO:0000313" key="7">
    <source>
        <dbReference type="EMBL" id="ESO04768.1"/>
    </source>
</evidence>
<dbReference type="InParanoid" id="T1EFE2"/>
<dbReference type="GO" id="GO:0050211">
    <property type="term" value="F:procollagen galactosyltransferase activity"/>
    <property type="evidence" value="ECO:0000318"/>
    <property type="project" value="GO_Central"/>
</dbReference>
<dbReference type="EnsemblMetazoa" id="HelroT111764">
    <property type="protein sequence ID" value="HelroP111764"/>
    <property type="gene ID" value="HelroG111764"/>
</dbReference>
<dbReference type="PANTHER" id="PTHR10730">
    <property type="entry name" value="PROCOLLAGEN-LYSINE,2-OXOGLUTARATE 5-DIOXYGENASE/GLYCOSYLTRANSFERASE 25 FAMILY MEMBER"/>
    <property type="match status" value="1"/>
</dbReference>
<dbReference type="STRING" id="6412.T1EFE2"/>
<proteinExistence type="inferred from homology"/>
<keyword evidence="5" id="KW-0812">Transmembrane</keyword>
<reference evidence="9" key="1">
    <citation type="submission" date="2012-12" db="EMBL/GenBank/DDBJ databases">
        <authorList>
            <person name="Hellsten U."/>
            <person name="Grimwood J."/>
            <person name="Chapman J.A."/>
            <person name="Shapiro H."/>
            <person name="Aerts A."/>
            <person name="Otillar R.P."/>
            <person name="Terry A.Y."/>
            <person name="Boore J.L."/>
            <person name="Simakov O."/>
            <person name="Marletaz F."/>
            <person name="Cho S.-J."/>
            <person name="Edsinger-Gonzales E."/>
            <person name="Havlak P."/>
            <person name="Kuo D.-H."/>
            <person name="Larsson T."/>
            <person name="Lv J."/>
            <person name="Arendt D."/>
            <person name="Savage R."/>
            <person name="Osoegawa K."/>
            <person name="de Jong P."/>
            <person name="Lindberg D.R."/>
            <person name="Seaver E.C."/>
            <person name="Weisblat D.A."/>
            <person name="Putnam N.H."/>
            <person name="Grigoriev I.V."/>
            <person name="Rokhsar D.S."/>
        </authorList>
    </citation>
    <scope>NUCLEOTIDE SEQUENCE</scope>
</reference>
<dbReference type="RefSeq" id="XP_009017347.1">
    <property type="nucleotide sequence ID" value="XM_009019099.1"/>
</dbReference>
<dbReference type="SUPFAM" id="SSF53448">
    <property type="entry name" value="Nucleotide-diphospho-sugar transferases"/>
    <property type="match status" value="1"/>
</dbReference>
<name>T1EFE2_HELRO</name>
<accession>T1EFE2</accession>
<dbReference type="CTD" id="20195294"/>
<dbReference type="InterPro" id="IPR029044">
    <property type="entry name" value="Nucleotide-diphossugar_trans"/>
</dbReference>
<sequence length="648" mass="75007">MSDLNCFLEKIKVLPHQKSQANSKAVGLFFTSSIFIIISLILIGLLPTTCQSAEEIWPASSTAPSVMIAILLRNKAHTLPWFLHYLEKLDYPKNRIRLWLEIDHNVDNSVSMMKKWLGRVQSQYNKVDFVDDDSEINYPDAYGPYHWSKKRVSNILRLRQEALNSARNTWTDFLLFVDADNFLLNDQVLKELMRHDKPIISPMMNVTASDYYSNFWGDVAPNGYYKRSDDYEDILHKVKTGAFQVPVVHSTMLIQTRLQITNSLAYDPPPPNYEGPIDDIIIFAFSARYHKVPMYILNENFYGMMLIPLGDEDTIEDEKEQFLHMKLQAIVDDVTLEKLPYLDAPARPPDKLGFDEIFMINLVRRPERRDKMIRCFKELGINATIFDAVDGKQLNDSFLNSWNVKVLKSYADPYHGTRTLTMGEIGCFLSHYFIWLQVVNRNLSKVIIFEDDVRFSRDFRGKLKAVMSDIDKMEIPWDLLYLGRKKLFEDGEPFVGDSETLVWPLYSYWTIGYALSYAGAFKLVHEDPLPKMVPVDEYLPIMFDNHPREDWQEHFENRNLVALSTFPLLIEPTLYTGEPGYFTDTEDSPTVDVVVPEVGPNAPFDTNHPDSNENDSNNNNQCANMDKLKGDMDWIDDVRQSLESKNEL</sequence>
<evidence type="ECO:0000256" key="4">
    <source>
        <dbReference type="SAM" id="MobiDB-lite"/>
    </source>
</evidence>
<keyword evidence="5" id="KW-1133">Transmembrane helix</keyword>
<keyword evidence="9" id="KW-1185">Reference proteome</keyword>
<feature type="domain" description="Glycosyl transferase family 25" evidence="6">
    <location>
        <begin position="355"/>
        <end position="478"/>
    </location>
</feature>
<evidence type="ECO:0000313" key="8">
    <source>
        <dbReference type="EnsemblMetazoa" id="HelroP111764"/>
    </source>
</evidence>
<evidence type="ECO:0000313" key="9">
    <source>
        <dbReference type="Proteomes" id="UP000015101"/>
    </source>
</evidence>
<dbReference type="AlphaFoldDB" id="T1EFE2"/>
<evidence type="ECO:0000256" key="2">
    <source>
        <dbReference type="ARBA" id="ARBA00022676"/>
    </source>
</evidence>
<dbReference type="Gene3D" id="3.90.550.10">
    <property type="entry name" value="Spore Coat Polysaccharide Biosynthesis Protein SpsA, Chain A"/>
    <property type="match status" value="1"/>
</dbReference>
<dbReference type="OMA" id="QRVYHYV"/>
<keyword evidence="5" id="KW-0472">Membrane</keyword>
<dbReference type="KEGG" id="hro:HELRODRAFT_111764"/>
<dbReference type="Proteomes" id="UP000015101">
    <property type="component" value="Unassembled WGS sequence"/>
</dbReference>
<dbReference type="FunCoup" id="T1EFE2">
    <property type="interactions" value="265"/>
</dbReference>
<dbReference type="CDD" id="cd06532">
    <property type="entry name" value="Glyco_transf_25"/>
    <property type="match status" value="1"/>
</dbReference>
<gene>
    <name evidence="8" type="primary">20195294</name>
    <name evidence="7" type="ORF">HELRODRAFT_111764</name>
</gene>
<dbReference type="GeneID" id="20195294"/>
<dbReference type="PANTHER" id="PTHR10730:SF53">
    <property type="entry name" value="GLYCOSYLTRANSFERASE 25 FAMILY MEMBER"/>
    <property type="match status" value="1"/>
</dbReference>
<dbReference type="HOGENOM" id="CLU_024037_2_0_1"/>
<dbReference type="eggNOG" id="KOG4179">
    <property type="taxonomic scope" value="Eukaryota"/>
</dbReference>
<dbReference type="Pfam" id="PF03452">
    <property type="entry name" value="Anp1"/>
    <property type="match status" value="1"/>
</dbReference>
<dbReference type="EMBL" id="KB096457">
    <property type="protein sequence ID" value="ESO04768.1"/>
    <property type="molecule type" value="Genomic_DNA"/>
</dbReference>
<reference evidence="8" key="3">
    <citation type="submission" date="2015-06" db="UniProtKB">
        <authorList>
            <consortium name="EnsemblMetazoa"/>
        </authorList>
    </citation>
    <scope>IDENTIFICATION</scope>
</reference>
<organism evidence="8 9">
    <name type="scientific">Helobdella robusta</name>
    <name type="common">Californian leech</name>
    <dbReference type="NCBI Taxonomy" id="6412"/>
    <lineage>
        <taxon>Eukaryota</taxon>
        <taxon>Metazoa</taxon>
        <taxon>Spiralia</taxon>
        <taxon>Lophotrochozoa</taxon>
        <taxon>Annelida</taxon>
        <taxon>Clitellata</taxon>
        <taxon>Hirudinea</taxon>
        <taxon>Rhynchobdellida</taxon>
        <taxon>Glossiphoniidae</taxon>
        <taxon>Helobdella</taxon>
    </lineage>
</organism>
<dbReference type="Pfam" id="PF01755">
    <property type="entry name" value="Glyco_transf_25"/>
    <property type="match status" value="1"/>
</dbReference>
<reference evidence="7 9" key="2">
    <citation type="journal article" date="2013" name="Nature">
        <title>Insights into bilaterian evolution from three spiralian genomes.</title>
        <authorList>
            <person name="Simakov O."/>
            <person name="Marletaz F."/>
            <person name="Cho S.J."/>
            <person name="Edsinger-Gonzales E."/>
            <person name="Havlak P."/>
            <person name="Hellsten U."/>
            <person name="Kuo D.H."/>
            <person name="Larsson T."/>
            <person name="Lv J."/>
            <person name="Arendt D."/>
            <person name="Savage R."/>
            <person name="Osoegawa K."/>
            <person name="de Jong P."/>
            <person name="Grimwood J."/>
            <person name="Chapman J.A."/>
            <person name="Shapiro H."/>
            <person name="Aerts A."/>
            <person name="Otillar R.P."/>
            <person name="Terry A.Y."/>
            <person name="Boore J.L."/>
            <person name="Grigoriev I.V."/>
            <person name="Lindberg D.R."/>
            <person name="Seaver E.C."/>
            <person name="Weisblat D.A."/>
            <person name="Putnam N.H."/>
            <person name="Rokhsar D.S."/>
        </authorList>
    </citation>
    <scope>NUCLEOTIDE SEQUENCE</scope>
</reference>
<protein>
    <recommendedName>
        <fullName evidence="6">Glycosyl transferase family 25 domain-containing protein</fullName>
    </recommendedName>
</protein>
<feature type="transmembrane region" description="Helical" evidence="5">
    <location>
        <begin position="25"/>
        <end position="46"/>
    </location>
</feature>
<evidence type="ECO:0000256" key="1">
    <source>
        <dbReference type="ARBA" id="ARBA00006721"/>
    </source>
</evidence>
<evidence type="ECO:0000256" key="5">
    <source>
        <dbReference type="SAM" id="Phobius"/>
    </source>
</evidence>
<dbReference type="InterPro" id="IPR050757">
    <property type="entry name" value="Collagen_mod_GT25"/>
</dbReference>